<dbReference type="InterPro" id="IPR008930">
    <property type="entry name" value="Terpenoid_cyclase/PrenylTrfase"/>
</dbReference>
<feature type="non-terminal residue" evidence="3">
    <location>
        <position position="1"/>
    </location>
</feature>
<accession>A0A934J4X4</accession>
<dbReference type="RefSeq" id="WP_199019297.1">
    <property type="nucleotide sequence ID" value="NZ_JAELUP010000042.1"/>
</dbReference>
<feature type="domain" description="Atrophied bacterial Ig" evidence="2">
    <location>
        <begin position="44"/>
        <end position="116"/>
    </location>
</feature>
<evidence type="ECO:0000259" key="2">
    <source>
        <dbReference type="Pfam" id="PF20578"/>
    </source>
</evidence>
<dbReference type="SUPFAM" id="SSF48239">
    <property type="entry name" value="Terpenoid cyclases/Protein prenyltransferases"/>
    <property type="match status" value="2"/>
</dbReference>
<evidence type="ECO:0000313" key="3">
    <source>
        <dbReference type="EMBL" id="MBJ6361744.1"/>
    </source>
</evidence>
<feature type="domain" description="Atrophied bacterial Ig" evidence="2">
    <location>
        <begin position="411"/>
        <end position="491"/>
    </location>
</feature>
<dbReference type="Pfam" id="PF14478">
    <property type="entry name" value="DUF4430"/>
    <property type="match status" value="1"/>
</dbReference>
<dbReference type="InterPro" id="IPR046780">
    <property type="entry name" value="aBig_2"/>
</dbReference>
<dbReference type="CDD" id="cd00688">
    <property type="entry name" value="ISOPREN_C2_like"/>
    <property type="match status" value="1"/>
</dbReference>
<evidence type="ECO:0000313" key="4">
    <source>
        <dbReference type="Proteomes" id="UP000640274"/>
    </source>
</evidence>
<protein>
    <submittedName>
        <fullName evidence="3">DUF4430 domain-containing protein</fullName>
    </submittedName>
</protein>
<gene>
    <name evidence="3" type="ORF">JFN88_10635</name>
</gene>
<dbReference type="Gene3D" id="2.170.130.30">
    <property type="match status" value="1"/>
</dbReference>
<dbReference type="SUPFAM" id="SSF49478">
    <property type="entry name" value="Cna protein B-type domain"/>
    <property type="match status" value="1"/>
</dbReference>
<evidence type="ECO:0000259" key="1">
    <source>
        <dbReference type="Pfam" id="PF14478"/>
    </source>
</evidence>
<dbReference type="Pfam" id="PF20578">
    <property type="entry name" value="aBig_2"/>
    <property type="match status" value="2"/>
</dbReference>
<name>A0A934J4X4_9BACL</name>
<sequence length="1419" mass="151350">ATQYAIIALASVVTGQTVWDQITFSAPVLNNDLETVEADLPFVTLGDTSYVTKNLVLPAAGRFGSTITWESSDTAIAPDGTVTRPVFPAENKLVTLTAHVTKGSATLTKTFSALVITSTDKPSAPYLLYVSKNYYDVVKNKVLGSFWDYGAVLGGWGSLEGYKVSDYTGNLTASTPTEYAGLILGLLSTGNNPYQTPSGQNLVDTFVSRMQGSGGSFSSIENQQIWAIIALNAANAEQIYNGANPVRPYDKKGAVKKLIGMQTVSGSIGDLDLTGMALIALSGSRDISDADVDVNAAIAKAVAYLKANQLQTGTFAAGWGNDNGNTHATVLSGLAAAGEDVTSSKWAVNGKTPIDTLAQYYGEHGGFMYQTSQGTVNDMATYQSVIALGDIVASDSVWKRIKLKLTDEQIVTRDKEALALGNLSSITTNITLPVTGAYGSTITWKSSNTTVISETGIVARPAAQDTEVTLTATVRKGSAESTKAFTAYVKAIGVEPVTAVKVNIRIEGPEGRIAQGSVNAATPGQALDALAMDRGLNVSKKIERGMPVLTIEGIHSAYYGEQDYGFWDYAVRRENSWITSPDGTMDQIALKASDEVIIYYNNHSTMPIDSIAIIPQSGSAIYDDIGLNIVVHKMEMDFPRFELSPVPANDITVTIYNDSGVEVSREKTDAKGEAAFNKLPAGDYTVSVSDYVPNSAPTIIHTTAAFQVWERLQSVELATLSVIGDSEKGTIIASKNVELLPGDTAFTILARELGNKINYSGEGSTLYVKGIDGLSEFDRGPQSGWMYAVNGVFPQVSAGLYTLQKDDVVAWRYTLNQGVDLGANQPDTDKPVIHITGITDQTEYFEPHLTFSVTVTDNKTDGILPEVKLNGALISKTGDSYVVELQPGVNTITVRAEDESGNVSEQSVTVIYKVGEPLTFKQQLDKNLAYLERTVIHPTFGTLGGEWSILSLARANYKVAEGYYQTYYSNAAAEIKRLNDLNNGLLDPSKSTEHSRAIIGLTAIGKDPGNVNGYDLTQALSDYGYVIKQGINGPIFALIALDSRHYSIPVAASGKVQTTRGKLIDYLLNAEVKKGTARAGGWALSENATHADIDITSMVIQALAPYYQSREDIRAAADRAVNLLAAAQNSDGSFSNSGISSSESMAQVVTALSAIGVDAKNDARFIKNGMSALDALLSFALADGGFMHIRPSIGAGIADAMATDQGTYALVAYDRFKSASNRLYDMTDVSGELPDKTVVEMPLPSGDQPKLVIPSGYQDIKIPISADDANKEVKVEISSDMRSKVMVSLPVGTSLPKIEASKGNIELVIPKGIKITSGDASSVELITTRDATDTVLRNKVSSLIPGGKKLDSVDQAITVGGDGSILFDGFVTLTFAGMKGKEVAYIQNGYRHIRSRSIRAKRKAERAASSNSVTIAAMI</sequence>
<dbReference type="InterPro" id="IPR027954">
    <property type="entry name" value="Transcobalamin-like_C"/>
</dbReference>
<dbReference type="InterPro" id="IPR013783">
    <property type="entry name" value="Ig-like_fold"/>
</dbReference>
<dbReference type="Gene3D" id="1.50.10.20">
    <property type="match status" value="2"/>
</dbReference>
<feature type="domain" description="Transcobalamin-like C-terminal" evidence="1">
    <location>
        <begin position="742"/>
        <end position="814"/>
    </location>
</feature>
<proteinExistence type="predicted"/>
<dbReference type="EMBL" id="JAELUP010000042">
    <property type="protein sequence ID" value="MBJ6361744.1"/>
    <property type="molecule type" value="Genomic_DNA"/>
</dbReference>
<dbReference type="Proteomes" id="UP000640274">
    <property type="component" value="Unassembled WGS sequence"/>
</dbReference>
<comment type="caution">
    <text evidence="3">The sequence shown here is derived from an EMBL/GenBank/DDBJ whole genome shotgun (WGS) entry which is preliminary data.</text>
</comment>
<reference evidence="3" key="1">
    <citation type="submission" date="2020-12" db="EMBL/GenBank/DDBJ databases">
        <authorList>
            <person name="Huq M.A."/>
        </authorList>
    </citation>
    <scope>NUCLEOTIDE SEQUENCE</scope>
    <source>
        <strain evidence="3">MAHUQ-46</strain>
    </source>
</reference>
<dbReference type="Gene3D" id="2.60.40.10">
    <property type="entry name" value="Immunoglobulins"/>
    <property type="match status" value="2"/>
</dbReference>
<organism evidence="3 4">
    <name type="scientific">Paenibacillus roseus</name>
    <dbReference type="NCBI Taxonomy" id="2798579"/>
    <lineage>
        <taxon>Bacteria</taxon>
        <taxon>Bacillati</taxon>
        <taxon>Bacillota</taxon>
        <taxon>Bacilli</taxon>
        <taxon>Bacillales</taxon>
        <taxon>Paenibacillaceae</taxon>
        <taxon>Paenibacillus</taxon>
    </lineage>
</organism>
<keyword evidence="4" id="KW-1185">Reference proteome</keyword>